<name>A0A5C4WVF8_9ACTN</name>
<protein>
    <submittedName>
        <fullName evidence="1">Uncharacterized protein</fullName>
    </submittedName>
</protein>
<dbReference type="Proteomes" id="UP000312512">
    <property type="component" value="Unassembled WGS sequence"/>
</dbReference>
<proteinExistence type="predicted"/>
<comment type="caution">
    <text evidence="1">The sequence shown here is derived from an EMBL/GenBank/DDBJ whole genome shotgun (WGS) entry which is preliminary data.</text>
</comment>
<sequence length="86" mass="9586">MAEIFIAAATMVLGGGAAAAVNKRQKKKREAFTAQFGSFEEFRRAADPDRIRAIRDDQGELVAVKVVRQEYPGIPLEYATRFVKQL</sequence>
<keyword evidence="2" id="KW-1185">Reference proteome</keyword>
<evidence type="ECO:0000313" key="1">
    <source>
        <dbReference type="EMBL" id="KAB8197142.1"/>
    </source>
</evidence>
<reference evidence="1 2" key="1">
    <citation type="submission" date="2019-10" db="EMBL/GenBank/DDBJ databases">
        <title>Nonomuraea sp. nov., isolated from Phyllanthus amarus.</title>
        <authorList>
            <person name="Klykleung N."/>
            <person name="Tanasupawat S."/>
        </authorList>
    </citation>
    <scope>NUCLEOTIDE SEQUENCE [LARGE SCALE GENOMIC DNA]</scope>
    <source>
        <strain evidence="1 2">PA1-10</strain>
    </source>
</reference>
<dbReference type="AlphaFoldDB" id="A0A5C4WVF8"/>
<dbReference type="EMBL" id="VDLX02000001">
    <property type="protein sequence ID" value="KAB8197142.1"/>
    <property type="molecule type" value="Genomic_DNA"/>
</dbReference>
<gene>
    <name evidence="1" type="ORF">FH608_000790</name>
</gene>
<accession>A0A5C4WVF8</accession>
<organism evidence="1 2">
    <name type="scientific">Nonomuraea phyllanthi</name>
    <dbReference type="NCBI Taxonomy" id="2219224"/>
    <lineage>
        <taxon>Bacteria</taxon>
        <taxon>Bacillati</taxon>
        <taxon>Actinomycetota</taxon>
        <taxon>Actinomycetes</taxon>
        <taxon>Streptosporangiales</taxon>
        <taxon>Streptosporangiaceae</taxon>
        <taxon>Nonomuraea</taxon>
    </lineage>
</organism>
<evidence type="ECO:0000313" key="2">
    <source>
        <dbReference type="Proteomes" id="UP000312512"/>
    </source>
</evidence>
<dbReference type="RefSeq" id="WP_139627772.1">
    <property type="nucleotide sequence ID" value="NZ_VDLX02000001.1"/>
</dbReference>